<dbReference type="Pfam" id="PF01553">
    <property type="entry name" value="Acyltransferase"/>
    <property type="match status" value="1"/>
</dbReference>
<feature type="domain" description="Phospholipid/glycerol acyltransferase" evidence="4">
    <location>
        <begin position="30"/>
        <end position="142"/>
    </location>
</feature>
<dbReference type="AlphaFoldDB" id="A0A1G5CVQ3"/>
<dbReference type="GO" id="GO:0003841">
    <property type="term" value="F:1-acylglycerol-3-phosphate O-acyltransferase activity"/>
    <property type="evidence" value="ECO:0007669"/>
    <property type="project" value="TreeGrafter"/>
</dbReference>
<evidence type="ECO:0000259" key="4">
    <source>
        <dbReference type="SMART" id="SM00563"/>
    </source>
</evidence>
<dbReference type="PANTHER" id="PTHR10434:SF9">
    <property type="entry name" value="PHOSPHOLIPID_GLYCEROL ACYLTRANSFERASE DOMAIN-CONTAINING PROTEIN"/>
    <property type="match status" value="1"/>
</dbReference>
<dbReference type="SMART" id="SM00563">
    <property type="entry name" value="PlsC"/>
    <property type="match status" value="1"/>
</dbReference>
<keyword evidence="6" id="KW-1185">Reference proteome</keyword>
<dbReference type="GO" id="GO:0006654">
    <property type="term" value="P:phosphatidic acid biosynthetic process"/>
    <property type="evidence" value="ECO:0007669"/>
    <property type="project" value="TreeGrafter"/>
</dbReference>
<gene>
    <name evidence="5" type="ORF">SAMN02927903_00659</name>
</gene>
<dbReference type="STRING" id="490189.SAMN02927903_00659"/>
<dbReference type="RefSeq" id="WP_091140891.1">
    <property type="nucleotide sequence ID" value="NZ_FMVF01000003.1"/>
</dbReference>
<accession>A0A1G5CVQ3</accession>
<sequence length="193" mass="21756">MKRRWYRLIFGKLMGWRITGAFDPGVKKCVIMVLPHTSWHDFYIGLFARGIIGLEMHYVAKKELFVFPFGVYFRWMGGAPLDRSGNQNKVDAIADIFKKRDVFRMAIAPEGTRKKVTELKSGFYYIALKAGVPIVPVAFDYGRKQVVVGDYLYPSGDYANDLAVLLPTFVGVRGRCPDQGFDVAQFLAQGAVA</sequence>
<dbReference type="EMBL" id="FMVF01000003">
    <property type="protein sequence ID" value="SCY06553.1"/>
    <property type="molecule type" value="Genomic_DNA"/>
</dbReference>
<dbReference type="SUPFAM" id="SSF69593">
    <property type="entry name" value="Glycerol-3-phosphate (1)-acyltransferase"/>
    <property type="match status" value="1"/>
</dbReference>
<proteinExistence type="predicted"/>
<dbReference type="Proteomes" id="UP000199354">
    <property type="component" value="Unassembled WGS sequence"/>
</dbReference>
<evidence type="ECO:0000256" key="2">
    <source>
        <dbReference type="ARBA" id="ARBA00022679"/>
    </source>
</evidence>
<comment type="pathway">
    <text evidence="1">Lipid metabolism.</text>
</comment>
<evidence type="ECO:0000256" key="3">
    <source>
        <dbReference type="ARBA" id="ARBA00023315"/>
    </source>
</evidence>
<keyword evidence="2 5" id="KW-0808">Transferase</keyword>
<organism evidence="5 6">
    <name type="scientific">Flavobacterium caeni</name>
    <dbReference type="NCBI Taxonomy" id="490189"/>
    <lineage>
        <taxon>Bacteria</taxon>
        <taxon>Pseudomonadati</taxon>
        <taxon>Bacteroidota</taxon>
        <taxon>Flavobacteriia</taxon>
        <taxon>Flavobacteriales</taxon>
        <taxon>Flavobacteriaceae</taxon>
        <taxon>Flavobacterium</taxon>
    </lineage>
</organism>
<reference evidence="5 6" key="1">
    <citation type="submission" date="2016-10" db="EMBL/GenBank/DDBJ databases">
        <authorList>
            <person name="de Groot N.N."/>
        </authorList>
    </citation>
    <scope>NUCLEOTIDE SEQUENCE [LARGE SCALE GENOMIC DNA]</scope>
    <source>
        <strain evidence="5 6">CGMCC 1.7031</strain>
    </source>
</reference>
<evidence type="ECO:0000313" key="5">
    <source>
        <dbReference type="EMBL" id="SCY06553.1"/>
    </source>
</evidence>
<protein>
    <submittedName>
        <fullName evidence="5">1-acyl-sn-glycerol-3-phosphate acyltransferases</fullName>
    </submittedName>
</protein>
<dbReference type="InterPro" id="IPR002123">
    <property type="entry name" value="Plipid/glycerol_acylTrfase"/>
</dbReference>
<evidence type="ECO:0000256" key="1">
    <source>
        <dbReference type="ARBA" id="ARBA00005189"/>
    </source>
</evidence>
<dbReference type="OrthoDB" id="9796839at2"/>
<name>A0A1G5CVQ3_9FLAO</name>
<keyword evidence="3 5" id="KW-0012">Acyltransferase</keyword>
<evidence type="ECO:0000313" key="6">
    <source>
        <dbReference type="Proteomes" id="UP000199354"/>
    </source>
</evidence>
<dbReference type="PANTHER" id="PTHR10434">
    <property type="entry name" value="1-ACYL-SN-GLYCEROL-3-PHOSPHATE ACYLTRANSFERASE"/>
    <property type="match status" value="1"/>
</dbReference>